<dbReference type="EMBL" id="BEXD01000902">
    <property type="protein sequence ID" value="GBB91019.1"/>
    <property type="molecule type" value="Genomic_DNA"/>
</dbReference>
<dbReference type="Proteomes" id="UP000247702">
    <property type="component" value="Unassembled WGS sequence"/>
</dbReference>
<proteinExistence type="predicted"/>
<dbReference type="GO" id="GO:0004674">
    <property type="term" value="F:protein serine/threonine kinase activity"/>
    <property type="evidence" value="ECO:0007669"/>
    <property type="project" value="TreeGrafter"/>
</dbReference>
<dbReference type="Gene3D" id="1.10.510.10">
    <property type="entry name" value="Transferase(Phosphotransferase) domain 1"/>
    <property type="match status" value="1"/>
</dbReference>
<dbReference type="InterPro" id="IPR000719">
    <property type="entry name" value="Prot_kinase_dom"/>
</dbReference>
<comment type="caution">
    <text evidence="2">The sequence shown here is derived from an EMBL/GenBank/DDBJ whole genome shotgun (WGS) entry which is preliminary data.</text>
</comment>
<gene>
    <name evidence="2" type="ORF">RclHR1_01810022</name>
</gene>
<name>A0A2Z6QZ11_9GLOM</name>
<evidence type="ECO:0000313" key="3">
    <source>
        <dbReference type="Proteomes" id="UP000247702"/>
    </source>
</evidence>
<evidence type="ECO:0000313" key="2">
    <source>
        <dbReference type="EMBL" id="GBB91019.1"/>
    </source>
</evidence>
<dbReference type="AlphaFoldDB" id="A0A2Z6QZ11"/>
<keyword evidence="3" id="KW-1185">Reference proteome</keyword>
<dbReference type="SUPFAM" id="SSF56112">
    <property type="entry name" value="Protein kinase-like (PK-like)"/>
    <property type="match status" value="1"/>
</dbReference>
<protein>
    <recommendedName>
        <fullName evidence="1">Protein kinase domain-containing protein</fullName>
    </recommendedName>
</protein>
<organism evidence="2 3">
    <name type="scientific">Rhizophagus clarus</name>
    <dbReference type="NCBI Taxonomy" id="94130"/>
    <lineage>
        <taxon>Eukaryota</taxon>
        <taxon>Fungi</taxon>
        <taxon>Fungi incertae sedis</taxon>
        <taxon>Mucoromycota</taxon>
        <taxon>Glomeromycotina</taxon>
        <taxon>Glomeromycetes</taxon>
        <taxon>Glomerales</taxon>
        <taxon>Glomeraceae</taxon>
        <taxon>Rhizophagus</taxon>
    </lineage>
</organism>
<feature type="domain" description="Protein kinase" evidence="1">
    <location>
        <begin position="112"/>
        <end position="379"/>
    </location>
</feature>
<dbReference type="InterPro" id="IPR011009">
    <property type="entry name" value="Kinase-like_dom_sf"/>
</dbReference>
<sequence length="504" mass="59040">MEKKPKNLWKYTDTDKYQLHVTVSTVRTECADETIVYMEDLEKRKEAYGICGECNEPGTGEYWCQPCNAKRFKDNFKNWTSGNKNVDEFIQQSQLNAIHFLKYLEWIPFEKFQNITYIAEGGFGKIYSAEWSEGYIYYWDIENQKWYRYNQYNKYILKSLYNSSDICTEFLGEIKSYLQVYLEGIVPCYGITQNPNTKEYMMVLYYCEKGNLRDYLNESEFYINYKSKINKLLQIAKGLLDIHNAGSIHKDFHSGNILHDASFPFISDLGMCQPANKQSVKEEGIYGVLPYMAPEVLCGHQYTKAADIYSFGIIMNELLSEEIPFNDISHDQFLAIKIYKGFRPNISKDVPELLAELIIKCWDAETENRPTTKELYQLLVKWDDEINNIKSNYYDSDDSDDNYSENIENNQNNQNSEIYFQVKECDKIGKQKFKSRLNKNKSVNILTHPQAIYTSRLLNFKNLPKPVNSSNLSFQFNSDADHTIQSISSSVQLTELELNEFWQK</sequence>
<accession>A0A2Z6QZ11</accession>
<dbReference type="PROSITE" id="PS50011">
    <property type="entry name" value="PROTEIN_KINASE_DOM"/>
    <property type="match status" value="1"/>
</dbReference>
<dbReference type="InterPro" id="IPR001245">
    <property type="entry name" value="Ser-Thr/Tyr_kinase_cat_dom"/>
</dbReference>
<dbReference type="Pfam" id="PF07714">
    <property type="entry name" value="PK_Tyr_Ser-Thr"/>
    <property type="match status" value="1"/>
</dbReference>
<evidence type="ECO:0000259" key="1">
    <source>
        <dbReference type="PROSITE" id="PS50011"/>
    </source>
</evidence>
<reference evidence="2 3" key="1">
    <citation type="submission" date="2017-11" db="EMBL/GenBank/DDBJ databases">
        <title>The genome of Rhizophagus clarus HR1 reveals common genetic basis of auxotrophy among arbuscular mycorrhizal fungi.</title>
        <authorList>
            <person name="Kobayashi Y."/>
        </authorList>
    </citation>
    <scope>NUCLEOTIDE SEQUENCE [LARGE SCALE GENOMIC DNA]</scope>
    <source>
        <strain evidence="2 3">HR1</strain>
    </source>
</reference>
<dbReference type="PANTHER" id="PTHR44329">
    <property type="entry name" value="SERINE/THREONINE-PROTEIN KINASE TNNI3K-RELATED"/>
    <property type="match status" value="1"/>
</dbReference>
<dbReference type="InterPro" id="IPR051681">
    <property type="entry name" value="Ser/Thr_Kinases-Pseudokinases"/>
</dbReference>
<dbReference type="GO" id="GO:0005524">
    <property type="term" value="F:ATP binding"/>
    <property type="evidence" value="ECO:0007669"/>
    <property type="project" value="InterPro"/>
</dbReference>